<dbReference type="PANTHER" id="PTHR23155">
    <property type="entry name" value="DISEASE RESISTANCE PROTEIN RP"/>
    <property type="match status" value="1"/>
</dbReference>
<protein>
    <submittedName>
        <fullName evidence="9">Uncharacterized protein</fullName>
    </submittedName>
</protein>
<dbReference type="SUPFAM" id="SSF52540">
    <property type="entry name" value="P-loop containing nucleoside triphosphate hydrolases"/>
    <property type="match status" value="1"/>
</dbReference>
<evidence type="ECO:0000256" key="2">
    <source>
        <dbReference type="ARBA" id="ARBA00022741"/>
    </source>
</evidence>
<evidence type="ECO:0000256" key="3">
    <source>
        <dbReference type="ARBA" id="ARBA00022821"/>
    </source>
</evidence>
<evidence type="ECO:0000313" key="9">
    <source>
        <dbReference type="EMBL" id="KAK7255005.1"/>
    </source>
</evidence>
<dbReference type="FunFam" id="3.40.50.300:FF:001091">
    <property type="entry name" value="Probable disease resistance protein At1g61300"/>
    <property type="match status" value="1"/>
</dbReference>
<dbReference type="AlphaFoldDB" id="A0AAN9EEQ8"/>
<dbReference type="InterPro" id="IPR036388">
    <property type="entry name" value="WH-like_DNA-bd_sf"/>
</dbReference>
<feature type="domain" description="Disease resistance N-terminal" evidence="6">
    <location>
        <begin position="6"/>
        <end position="90"/>
    </location>
</feature>
<evidence type="ECO:0000256" key="4">
    <source>
        <dbReference type="SAM" id="Coils"/>
    </source>
</evidence>
<dbReference type="Pfam" id="PF23598">
    <property type="entry name" value="LRR_14"/>
    <property type="match status" value="1"/>
</dbReference>
<evidence type="ECO:0000259" key="7">
    <source>
        <dbReference type="Pfam" id="PF23559"/>
    </source>
</evidence>
<dbReference type="Pfam" id="PF18052">
    <property type="entry name" value="Rx_N"/>
    <property type="match status" value="1"/>
</dbReference>
<evidence type="ECO:0000256" key="1">
    <source>
        <dbReference type="ARBA" id="ARBA00022737"/>
    </source>
</evidence>
<dbReference type="InterPro" id="IPR055414">
    <property type="entry name" value="LRR_R13L4/SHOC2-like"/>
</dbReference>
<accession>A0AAN9EEQ8</accession>
<feature type="domain" description="NB-ARC" evidence="5">
    <location>
        <begin position="173"/>
        <end position="369"/>
    </location>
</feature>
<dbReference type="Gene3D" id="1.20.5.4130">
    <property type="match status" value="1"/>
</dbReference>
<dbReference type="PRINTS" id="PR00364">
    <property type="entry name" value="DISEASERSIST"/>
</dbReference>
<dbReference type="InterPro" id="IPR032675">
    <property type="entry name" value="LRR_dom_sf"/>
</dbReference>
<dbReference type="InterPro" id="IPR042197">
    <property type="entry name" value="Apaf_helical"/>
</dbReference>
<reference evidence="9 10" key="1">
    <citation type="submission" date="2024-01" db="EMBL/GenBank/DDBJ databases">
        <title>The genomes of 5 underutilized Papilionoideae crops provide insights into root nodulation and disease resistanc.</title>
        <authorList>
            <person name="Yuan L."/>
        </authorList>
    </citation>
    <scope>NUCLEOTIDE SEQUENCE [LARGE SCALE GENOMIC DNA]</scope>
    <source>
        <strain evidence="9">ZHUSHIDOU_FW_LH</strain>
        <tissue evidence="9">Leaf</tissue>
    </source>
</reference>
<feature type="domain" description="Disease resistance R13L4/SHOC-2-like LRR" evidence="8">
    <location>
        <begin position="595"/>
        <end position="772"/>
    </location>
</feature>
<dbReference type="FunFam" id="1.10.10.10:FF:000322">
    <property type="entry name" value="Probable disease resistance protein At1g63360"/>
    <property type="match status" value="1"/>
</dbReference>
<keyword evidence="1" id="KW-0677">Repeat</keyword>
<dbReference type="Gene3D" id="3.80.10.10">
    <property type="entry name" value="Ribonuclease Inhibitor"/>
    <property type="match status" value="1"/>
</dbReference>
<keyword evidence="3" id="KW-0611">Plant defense</keyword>
<dbReference type="PANTHER" id="PTHR23155:SF1193">
    <property type="entry name" value="DISEASE RESISTANCE PROTEIN RPP13-RELATED"/>
    <property type="match status" value="1"/>
</dbReference>
<dbReference type="InterPro" id="IPR027417">
    <property type="entry name" value="P-loop_NTPase"/>
</dbReference>
<name>A0AAN9EEQ8_CROPI</name>
<dbReference type="GO" id="GO:0043531">
    <property type="term" value="F:ADP binding"/>
    <property type="evidence" value="ECO:0007669"/>
    <property type="project" value="InterPro"/>
</dbReference>
<dbReference type="InterPro" id="IPR044974">
    <property type="entry name" value="Disease_R_plants"/>
</dbReference>
<feature type="coiled-coil region" evidence="4">
    <location>
        <begin position="244"/>
        <end position="295"/>
    </location>
</feature>
<sequence>MSADTVVSFLLDNLTQLLTSEVNRLYGVEGKVKLLKQELERIQGFLKDSEGKREEHEAVKAVINQIKDVSYEAEDVIDNYVLEADIHARKNMLARFIDFGYGKMLHSVDNQIEKIKERIKDIYDNKDTYGIKEGESEAAKAKMEEEAARLEEKVHKRRTDVEEDDVVGFDGYADQVMKLLVEGDTSLQVVSIVGMVGLGKTTLARKLYKDPRTKKQFADCCLWEFVTQKFSPKELLVNLLKSVNEIDEGELKKLNKNNNNNEKAAANASSSSNNFKEIDLELEFLKNKLKQYLSEMKYLIVLDDMWSSQVLEEIGDAFPNDNMGSRILITTRFEQVASNSKIPRSQLYKLGRLSEEDSWTLLSKRVFVGENCPPGLEATGMKIATACKGLPLSIVVIAGILRSKEKSERVWEKVVGNVNWYIKEEDQVVKEIVKLSYDTLPPKYKPCFLYFGIYPEDYDVPARQLIQLWVAEGFIPTDDKMAPEDVAEEYLEELVRRNLIQVECRRTDGGVKTCRIHDLLRELCIAESKGDNFLEVRTDINILKEGKPRRLSLHCSTSHYMVERSCDHSSTRSLFSFGKDEDFDSDDTYATWLQDNFKLIRVLDMGQVKGSRSAIGRLGDLVHLRYIRAREDRRSLCTIPKSVINLWNLETLDLRACDIRELPDKMWKMEQLRHIHMSGTGAKLPDIPGKKSLRKLQTLSIICLDKKARTLLENGKFPNLRKLGLGFLHGDMNIEDLQKLQCLKHLSTLKVIHANGVLSSAQGLPPNITKITLVSIYCLNEAVAALASLPKLRYLKITGNDALAFAGLNSLKLECNSEGYKQLQVLKLKDLEIVSWKLGQGAMPLLRRLVINKCNFSTTLTTDQPLTTLQEVEVLWSSEEVADMLQHLVVKDACKFTIYGASDE</sequence>
<dbReference type="InterPro" id="IPR041118">
    <property type="entry name" value="Rx_N"/>
</dbReference>
<gene>
    <name evidence="9" type="ORF">RIF29_28404</name>
</gene>
<keyword evidence="2" id="KW-0547">Nucleotide-binding</keyword>
<evidence type="ECO:0000259" key="5">
    <source>
        <dbReference type="Pfam" id="PF00931"/>
    </source>
</evidence>
<dbReference type="Pfam" id="PF23559">
    <property type="entry name" value="WHD_DRP"/>
    <property type="match status" value="1"/>
</dbReference>
<proteinExistence type="predicted"/>
<comment type="caution">
    <text evidence="9">The sequence shown here is derived from an EMBL/GenBank/DDBJ whole genome shotgun (WGS) entry which is preliminary data.</text>
</comment>
<dbReference type="EMBL" id="JAYWIO010000006">
    <property type="protein sequence ID" value="KAK7255005.1"/>
    <property type="molecule type" value="Genomic_DNA"/>
</dbReference>
<dbReference type="Gene3D" id="1.10.8.430">
    <property type="entry name" value="Helical domain of apoptotic protease-activating factors"/>
    <property type="match status" value="1"/>
</dbReference>
<dbReference type="InterPro" id="IPR058922">
    <property type="entry name" value="WHD_DRP"/>
</dbReference>
<organism evidence="9 10">
    <name type="scientific">Crotalaria pallida</name>
    <name type="common">Smooth rattlebox</name>
    <name type="synonym">Crotalaria striata</name>
    <dbReference type="NCBI Taxonomy" id="3830"/>
    <lineage>
        <taxon>Eukaryota</taxon>
        <taxon>Viridiplantae</taxon>
        <taxon>Streptophyta</taxon>
        <taxon>Embryophyta</taxon>
        <taxon>Tracheophyta</taxon>
        <taxon>Spermatophyta</taxon>
        <taxon>Magnoliopsida</taxon>
        <taxon>eudicotyledons</taxon>
        <taxon>Gunneridae</taxon>
        <taxon>Pentapetalae</taxon>
        <taxon>rosids</taxon>
        <taxon>fabids</taxon>
        <taxon>Fabales</taxon>
        <taxon>Fabaceae</taxon>
        <taxon>Papilionoideae</taxon>
        <taxon>50 kb inversion clade</taxon>
        <taxon>genistoids sensu lato</taxon>
        <taxon>core genistoids</taxon>
        <taxon>Crotalarieae</taxon>
        <taxon>Crotalaria</taxon>
    </lineage>
</organism>
<keyword evidence="10" id="KW-1185">Reference proteome</keyword>
<dbReference type="InterPro" id="IPR038005">
    <property type="entry name" value="RX-like_CC"/>
</dbReference>
<dbReference type="Proteomes" id="UP001372338">
    <property type="component" value="Unassembled WGS sequence"/>
</dbReference>
<keyword evidence="4" id="KW-0175">Coiled coil</keyword>
<dbReference type="SUPFAM" id="SSF52058">
    <property type="entry name" value="L domain-like"/>
    <property type="match status" value="1"/>
</dbReference>
<dbReference type="GO" id="GO:0098542">
    <property type="term" value="P:defense response to other organism"/>
    <property type="evidence" value="ECO:0007669"/>
    <property type="project" value="TreeGrafter"/>
</dbReference>
<dbReference type="Gene3D" id="1.10.10.10">
    <property type="entry name" value="Winged helix-like DNA-binding domain superfamily/Winged helix DNA-binding domain"/>
    <property type="match status" value="1"/>
</dbReference>
<dbReference type="Pfam" id="PF00931">
    <property type="entry name" value="NB-ARC"/>
    <property type="match status" value="1"/>
</dbReference>
<evidence type="ECO:0000259" key="6">
    <source>
        <dbReference type="Pfam" id="PF18052"/>
    </source>
</evidence>
<evidence type="ECO:0000313" key="10">
    <source>
        <dbReference type="Proteomes" id="UP001372338"/>
    </source>
</evidence>
<feature type="coiled-coil region" evidence="4">
    <location>
        <begin position="105"/>
        <end position="160"/>
    </location>
</feature>
<feature type="domain" description="Disease resistance protein winged helix" evidence="7">
    <location>
        <begin position="453"/>
        <end position="523"/>
    </location>
</feature>
<dbReference type="CDD" id="cd14798">
    <property type="entry name" value="RX-CC_like"/>
    <property type="match status" value="1"/>
</dbReference>
<dbReference type="InterPro" id="IPR002182">
    <property type="entry name" value="NB-ARC"/>
</dbReference>
<evidence type="ECO:0000259" key="8">
    <source>
        <dbReference type="Pfam" id="PF23598"/>
    </source>
</evidence>
<dbReference type="Gene3D" id="3.40.50.300">
    <property type="entry name" value="P-loop containing nucleotide triphosphate hydrolases"/>
    <property type="match status" value="1"/>
</dbReference>